<accession>A0A5N5IAK5</accession>
<dbReference type="Proteomes" id="UP000327157">
    <property type="component" value="Chromosome 5"/>
</dbReference>
<dbReference type="EMBL" id="SMOL01000004">
    <property type="protein sequence ID" value="KAB2636838.1"/>
    <property type="molecule type" value="Genomic_DNA"/>
</dbReference>
<proteinExistence type="predicted"/>
<evidence type="ECO:0000256" key="1">
    <source>
        <dbReference type="SAM" id="MobiDB-lite"/>
    </source>
</evidence>
<organism evidence="2 3">
    <name type="scientific">Pyrus ussuriensis x Pyrus communis</name>
    <dbReference type="NCBI Taxonomy" id="2448454"/>
    <lineage>
        <taxon>Eukaryota</taxon>
        <taxon>Viridiplantae</taxon>
        <taxon>Streptophyta</taxon>
        <taxon>Embryophyta</taxon>
        <taxon>Tracheophyta</taxon>
        <taxon>Spermatophyta</taxon>
        <taxon>Magnoliopsida</taxon>
        <taxon>eudicotyledons</taxon>
        <taxon>Gunneridae</taxon>
        <taxon>Pentapetalae</taxon>
        <taxon>rosids</taxon>
        <taxon>fabids</taxon>
        <taxon>Rosales</taxon>
        <taxon>Rosaceae</taxon>
        <taxon>Amygdaloideae</taxon>
        <taxon>Maleae</taxon>
        <taxon>Pyrus</taxon>
    </lineage>
</organism>
<keyword evidence="3" id="KW-1185">Reference proteome</keyword>
<keyword evidence="2" id="KW-0675">Receptor</keyword>
<reference evidence="2 3" key="1">
    <citation type="submission" date="2019-09" db="EMBL/GenBank/DDBJ databases">
        <authorList>
            <person name="Ou C."/>
        </authorList>
    </citation>
    <scope>NUCLEOTIDE SEQUENCE [LARGE SCALE GENOMIC DNA]</scope>
    <source>
        <strain evidence="2">S2</strain>
        <tissue evidence="2">Leaf</tissue>
    </source>
</reference>
<comment type="caution">
    <text evidence="2">The sequence shown here is derived from an EMBL/GenBank/DDBJ whole genome shotgun (WGS) entry which is preliminary data.</text>
</comment>
<keyword evidence="2" id="KW-0418">Kinase</keyword>
<feature type="region of interest" description="Disordered" evidence="1">
    <location>
        <begin position="195"/>
        <end position="228"/>
    </location>
</feature>
<feature type="compositionally biased region" description="Acidic residues" evidence="1">
    <location>
        <begin position="217"/>
        <end position="228"/>
    </location>
</feature>
<sequence>MKSAEMWPERDELEMQFQRKEMEMLPLITVKVRIWGRIGGERRCGRSYDREHAHTAKAPPPRLLEEKKLQVEIWTGYEEKIIGMPVFGTLVVRGQQCRHDAASWLLLQRESLEREREYRFNNDDAAISPRFTSSASESYRGPMGKIVVSHGDLLHWKTVEFEQESKNSGRNRTSQWWMWSGRTRWLGLGLLGQGAVAGGEAEGEEEEGQDYYRTDDDSNDDPETEPKD</sequence>
<dbReference type="GO" id="GO:0016301">
    <property type="term" value="F:kinase activity"/>
    <property type="evidence" value="ECO:0007669"/>
    <property type="project" value="UniProtKB-KW"/>
</dbReference>
<name>A0A5N5IAK5_9ROSA</name>
<evidence type="ECO:0000313" key="3">
    <source>
        <dbReference type="Proteomes" id="UP000327157"/>
    </source>
</evidence>
<gene>
    <name evidence="2" type="ORF">D8674_027372</name>
</gene>
<reference evidence="3" key="2">
    <citation type="submission" date="2019-10" db="EMBL/GenBank/DDBJ databases">
        <title>A de novo genome assembly of a pear dwarfing rootstock.</title>
        <authorList>
            <person name="Wang F."/>
            <person name="Wang J."/>
            <person name="Li S."/>
            <person name="Zhang Y."/>
            <person name="Fang M."/>
            <person name="Ma L."/>
            <person name="Zhao Y."/>
            <person name="Jiang S."/>
        </authorList>
    </citation>
    <scope>NUCLEOTIDE SEQUENCE [LARGE SCALE GENOMIC DNA]</scope>
</reference>
<dbReference type="AlphaFoldDB" id="A0A5N5IAK5"/>
<reference evidence="2 3" key="3">
    <citation type="submission" date="2019-11" db="EMBL/GenBank/DDBJ databases">
        <title>A de novo genome assembly of a pear dwarfing rootstock.</title>
        <authorList>
            <person name="Wang F."/>
            <person name="Wang J."/>
            <person name="Li S."/>
            <person name="Zhang Y."/>
            <person name="Fang M."/>
            <person name="Ma L."/>
            <person name="Zhao Y."/>
            <person name="Jiang S."/>
        </authorList>
    </citation>
    <scope>NUCLEOTIDE SEQUENCE [LARGE SCALE GENOMIC DNA]</scope>
    <source>
        <strain evidence="2">S2</strain>
        <tissue evidence="2">Leaf</tissue>
    </source>
</reference>
<protein>
    <submittedName>
        <fullName evidence="2">Wall-associated receptor kinase-like 1</fullName>
    </submittedName>
</protein>
<keyword evidence="2" id="KW-0808">Transferase</keyword>
<evidence type="ECO:0000313" key="2">
    <source>
        <dbReference type="EMBL" id="KAB2636838.1"/>
    </source>
</evidence>